<organism evidence="1 2">
    <name type="scientific">Paracoccidioides brasiliensis</name>
    <dbReference type="NCBI Taxonomy" id="121759"/>
    <lineage>
        <taxon>Eukaryota</taxon>
        <taxon>Fungi</taxon>
        <taxon>Dikarya</taxon>
        <taxon>Ascomycota</taxon>
        <taxon>Pezizomycotina</taxon>
        <taxon>Eurotiomycetes</taxon>
        <taxon>Eurotiomycetidae</taxon>
        <taxon>Onygenales</taxon>
        <taxon>Ajellomycetaceae</taxon>
        <taxon>Paracoccidioides</taxon>
    </lineage>
</organism>
<proteinExistence type="predicted"/>
<protein>
    <submittedName>
        <fullName evidence="1">Uncharacterized protein</fullName>
    </submittedName>
</protein>
<comment type="caution">
    <text evidence="1">The sequence shown here is derived from an EMBL/GenBank/DDBJ whole genome shotgun (WGS) entry which is preliminary data.</text>
</comment>
<accession>A0A1D2JQG3</accession>
<evidence type="ECO:0000313" key="2">
    <source>
        <dbReference type="Proteomes" id="UP000242814"/>
    </source>
</evidence>
<dbReference type="Proteomes" id="UP000242814">
    <property type="component" value="Unassembled WGS sequence"/>
</dbReference>
<dbReference type="AlphaFoldDB" id="A0A1D2JQG3"/>
<name>A0A1D2JQG3_PARBR</name>
<reference evidence="1 2" key="1">
    <citation type="submission" date="2016-06" db="EMBL/GenBank/DDBJ databases">
        <authorList>
            <person name="Kjaerup R.B."/>
            <person name="Dalgaard T.S."/>
            <person name="Juul-Madsen H.R."/>
        </authorList>
    </citation>
    <scope>NUCLEOTIDE SEQUENCE [LARGE SCALE GENOMIC DNA]</scope>
    <source>
        <strain evidence="1 2">Pb300</strain>
    </source>
</reference>
<gene>
    <name evidence="1" type="ORF">ACO22_00058</name>
</gene>
<dbReference type="EMBL" id="LZYO01000002">
    <property type="protein sequence ID" value="ODH45334.1"/>
    <property type="molecule type" value="Genomic_DNA"/>
</dbReference>
<sequence length="172" mass="19458">MTLSIKRGKDMDDGYSVAVSARAEETHSSLGFEKHKVMIFLGNWAYPTRARGKRQKENLLIKEHLKCHASPTPANPLNVFDFYSLEKPVYLQRELEEIEARDVRSNLIGKLVQMVVEFVTAFRCSMHGDSISCLDYRTATRGLAFSITELSSAWKCMSIVDTKGSISDHPRT</sequence>
<evidence type="ECO:0000313" key="1">
    <source>
        <dbReference type="EMBL" id="ODH45334.1"/>
    </source>
</evidence>